<reference evidence="2 4" key="2">
    <citation type="submission" date="2020-02" db="EMBL/GenBank/DDBJ databases">
        <title>Genome sequence of Parvularcula flava strain NH6-79.</title>
        <authorList>
            <person name="Abdul Karim M.H."/>
            <person name="Lam M.Q."/>
            <person name="Chen S.J."/>
            <person name="Yahya A."/>
            <person name="Shahir S."/>
            <person name="Shamsir M.S."/>
            <person name="Chong C.S."/>
        </authorList>
    </citation>
    <scope>NUCLEOTIDE SEQUENCE [LARGE SCALE GENOMIC DNA]</scope>
    <source>
        <strain evidence="2 4">NH6-79</strain>
    </source>
</reference>
<dbReference type="RefSeq" id="WP_155142367.1">
    <property type="nucleotide sequence ID" value="NZ_BMGZ01000004.1"/>
</dbReference>
<reference evidence="1" key="3">
    <citation type="submission" date="2020-09" db="EMBL/GenBank/DDBJ databases">
        <authorList>
            <person name="Sun Q."/>
            <person name="Zhou Y."/>
        </authorList>
    </citation>
    <scope>NUCLEOTIDE SEQUENCE</scope>
    <source>
        <strain evidence="1">CGMCC 1.14984</strain>
    </source>
</reference>
<reference evidence="1" key="1">
    <citation type="journal article" date="2014" name="Int. J. Syst. Evol. Microbiol.">
        <title>Complete genome sequence of Corynebacterium casei LMG S-19264T (=DSM 44701T), isolated from a smear-ripened cheese.</title>
        <authorList>
            <consortium name="US DOE Joint Genome Institute (JGI-PGF)"/>
            <person name="Walter F."/>
            <person name="Albersmeier A."/>
            <person name="Kalinowski J."/>
            <person name="Ruckert C."/>
        </authorList>
    </citation>
    <scope>NUCLEOTIDE SEQUENCE</scope>
    <source>
        <strain evidence="1">CGMCC 1.14984</strain>
    </source>
</reference>
<gene>
    <name evidence="2" type="ORF">FF098_015845</name>
    <name evidence="1" type="ORF">GCM10011355_30350</name>
</gene>
<dbReference type="Proteomes" id="UP000818603">
    <property type="component" value="Unassembled WGS sequence"/>
</dbReference>
<dbReference type="AlphaFoldDB" id="A0A8J3A975"/>
<evidence type="ECO:0000313" key="1">
    <source>
        <dbReference type="EMBL" id="GGI00924.1"/>
    </source>
</evidence>
<proteinExistence type="predicted"/>
<evidence type="ECO:0000313" key="3">
    <source>
        <dbReference type="Proteomes" id="UP000621856"/>
    </source>
</evidence>
<dbReference type="EMBL" id="VCJR02000004">
    <property type="protein sequence ID" value="NHK29388.1"/>
    <property type="molecule type" value="Genomic_DNA"/>
</dbReference>
<dbReference type="Gene3D" id="1.25.40.20">
    <property type="entry name" value="Ankyrin repeat-containing domain"/>
    <property type="match status" value="1"/>
</dbReference>
<evidence type="ECO:0000313" key="4">
    <source>
        <dbReference type="Proteomes" id="UP000818603"/>
    </source>
</evidence>
<accession>A0A8J3A975</accession>
<comment type="caution">
    <text evidence="1">The sequence shown here is derived from an EMBL/GenBank/DDBJ whole genome shotgun (WGS) entry which is preliminary data.</text>
</comment>
<name>A0A8J3A975_9PROT</name>
<dbReference type="Proteomes" id="UP000621856">
    <property type="component" value="Unassembled WGS sequence"/>
</dbReference>
<keyword evidence="4" id="KW-1185">Reference proteome</keyword>
<protein>
    <submittedName>
        <fullName evidence="2">Ankyrin repeat domain-containing protein</fullName>
    </submittedName>
</protein>
<dbReference type="SUPFAM" id="SSF48403">
    <property type="entry name" value="Ankyrin repeat"/>
    <property type="match status" value="1"/>
</dbReference>
<dbReference type="InterPro" id="IPR036770">
    <property type="entry name" value="Ankyrin_rpt-contain_sf"/>
</dbReference>
<sequence length="121" mass="13797">MVKINVHTDKGDKIQPPDLFQAARNNDIKELAAAIQDGQSLNDIEDVKSGLTPMHIACIHRSDTFLKAAVQYEFDPWIRDCNLRLAIDHARAQGLRDIQKALFEKMYPPSWDSDPVVRIDR</sequence>
<evidence type="ECO:0000313" key="2">
    <source>
        <dbReference type="EMBL" id="NHK29388.1"/>
    </source>
</evidence>
<dbReference type="EMBL" id="BMGZ01000004">
    <property type="protein sequence ID" value="GGI00924.1"/>
    <property type="molecule type" value="Genomic_DNA"/>
</dbReference>
<organism evidence="1 3">
    <name type="scientific">Aquisalinus luteolus</name>
    <dbReference type="NCBI Taxonomy" id="1566827"/>
    <lineage>
        <taxon>Bacteria</taxon>
        <taxon>Pseudomonadati</taxon>
        <taxon>Pseudomonadota</taxon>
        <taxon>Alphaproteobacteria</taxon>
        <taxon>Parvularculales</taxon>
        <taxon>Parvularculaceae</taxon>
        <taxon>Aquisalinus</taxon>
    </lineage>
</organism>